<proteinExistence type="predicted"/>
<dbReference type="EMBL" id="AKAU01000123">
    <property type="protein sequence ID" value="EIM98410.1"/>
    <property type="molecule type" value="Genomic_DNA"/>
</dbReference>
<feature type="non-terminal residue" evidence="2">
    <location>
        <position position="1"/>
    </location>
</feature>
<evidence type="ECO:0000313" key="2">
    <source>
        <dbReference type="EMBL" id="EIM98410.1"/>
    </source>
</evidence>
<comment type="caution">
    <text evidence="2">The sequence shown here is derived from an EMBL/GenBank/DDBJ whole genome shotgun (WGS) entry which is preliminary data.</text>
</comment>
<accession>A0ABP2PKX6</accession>
<organism evidence="2 3">
    <name type="scientific">Paraburkholderia hospita</name>
    <dbReference type="NCBI Taxonomy" id="169430"/>
    <lineage>
        <taxon>Bacteria</taxon>
        <taxon>Pseudomonadati</taxon>
        <taxon>Pseudomonadota</taxon>
        <taxon>Betaproteobacteria</taxon>
        <taxon>Burkholderiales</taxon>
        <taxon>Burkholderiaceae</taxon>
        <taxon>Paraburkholderia</taxon>
    </lineage>
</organism>
<reference evidence="2 3" key="1">
    <citation type="journal article" date="2012" name="J. Bacteriol.">
        <title>Draft Genome Sequence of the Soil Bacterium Burkholderia terrae Strain BS001, Which Interacts with Fungal Surface Structures.</title>
        <authorList>
            <person name="Nazir R."/>
            <person name="Hansen M.A."/>
            <person name="Sorensen S."/>
            <person name="van Elsas J.D."/>
        </authorList>
    </citation>
    <scope>NUCLEOTIDE SEQUENCE [LARGE SCALE GENOMIC DNA]</scope>
    <source>
        <strain evidence="2 3">BS001</strain>
    </source>
</reference>
<sequence>EGNTRMPAKEQTKPPAGTKAKHGCQRKGQNNQFARAAKAPTRMPAKTRSKPPSVADNQKLKTA</sequence>
<gene>
    <name evidence="2" type="ORF">WQE_23718</name>
</gene>
<dbReference type="Proteomes" id="UP000004980">
    <property type="component" value="Unassembled WGS sequence"/>
</dbReference>
<evidence type="ECO:0000256" key="1">
    <source>
        <dbReference type="SAM" id="MobiDB-lite"/>
    </source>
</evidence>
<keyword evidence="3" id="KW-1185">Reference proteome</keyword>
<name>A0ABP2PKX6_9BURK</name>
<evidence type="ECO:0000313" key="3">
    <source>
        <dbReference type="Proteomes" id="UP000004980"/>
    </source>
</evidence>
<protein>
    <submittedName>
        <fullName evidence="2">Uncharacterized protein</fullName>
    </submittedName>
</protein>
<feature type="region of interest" description="Disordered" evidence="1">
    <location>
        <begin position="1"/>
        <end position="63"/>
    </location>
</feature>